<accession>A0AAN6LNY6</accession>
<dbReference type="AlphaFoldDB" id="A0AAN6LNY6"/>
<name>A0AAN6LNY6_9PLEO</name>
<evidence type="ECO:0000259" key="1">
    <source>
        <dbReference type="Pfam" id="PF14033"/>
    </source>
</evidence>
<evidence type="ECO:0000259" key="2">
    <source>
        <dbReference type="Pfam" id="PF21666"/>
    </source>
</evidence>
<dbReference type="Pfam" id="PF14033">
    <property type="entry name" value="DUF4246"/>
    <property type="match status" value="1"/>
</dbReference>
<dbReference type="InterPro" id="IPR049192">
    <property type="entry name" value="DUF4246_C"/>
</dbReference>
<dbReference type="PANTHER" id="PTHR33119:SF1">
    <property type="entry name" value="FE2OG DIOXYGENASE DOMAIN-CONTAINING PROTEIN"/>
    <property type="match status" value="1"/>
</dbReference>
<reference evidence="3 4" key="1">
    <citation type="submission" date="2021-02" db="EMBL/GenBank/DDBJ databases">
        <title>Genome assembly of Pseudopithomyces chartarum.</title>
        <authorList>
            <person name="Jauregui R."/>
            <person name="Singh J."/>
            <person name="Voisey C."/>
        </authorList>
    </citation>
    <scope>NUCLEOTIDE SEQUENCE [LARGE SCALE GENOMIC DNA]</scope>
    <source>
        <strain evidence="3 4">AGR01</strain>
    </source>
</reference>
<dbReference type="InterPro" id="IPR049207">
    <property type="entry name" value="DUF4246_N"/>
</dbReference>
<dbReference type="Pfam" id="PF21666">
    <property type="entry name" value="DUF4246_N"/>
    <property type="match status" value="1"/>
</dbReference>
<evidence type="ECO:0000313" key="3">
    <source>
        <dbReference type="EMBL" id="KAK3197405.1"/>
    </source>
</evidence>
<comment type="caution">
    <text evidence="3">The sequence shown here is derived from an EMBL/GenBank/DDBJ whole genome shotgun (WGS) entry which is preliminary data.</text>
</comment>
<dbReference type="InterPro" id="IPR025340">
    <property type="entry name" value="DUF4246"/>
</dbReference>
<dbReference type="PANTHER" id="PTHR33119">
    <property type="entry name" value="IFI3P"/>
    <property type="match status" value="1"/>
</dbReference>
<sequence length="576" mass="66096">MDQLTDKPEWHRKVFDEDIVSKWKAEALAVPDKEWILIATRDKDEWVTSSAGIEGIIDEETFETTLQELRVKAKYFEESNIIPTLDACSSVAKSDTLVPAELHEALRTAFAKLKESQAANPDWHPNSDDTVQDLVHPSMYPLVYGRSLVVRDEKVGVTDAVEKWSGKGDVIEKEDIDLSGVQLDSSFTMDGGSKVPPHFWSSTYQWLPANVAFQENGSVKFTSYINNLHPVKHADIYRTIEELIKTSLPMWDQCLVVAHDLWKREGAGRTKCRMAMPENRSDEDRENWIPSDPQEYAHVEVDWEKEKTLEYDPEWDDETELKWELFRKPRIPRVPFEDNVAYNPPEHLKLSTKFKETGLQIICKLASIELTPEKPNFPAGGWHVEGQMNEHIAATALYYLDSENVTDSCLSFRMQTDDESRIELQQGQDQWHWLEHIYGTDLGDSAPCLQNYGSVETRQGRLLAFPNVFHHRVSSFSLLDKTKPGHRRFIALWLVDPHQRIISTANVPPQQQDWWLESIFGNNKDSQVDAAAKIPPEILVLIKDQLPTPAAEVPIRQPGSLPPEMMEMKRENTDWN</sequence>
<proteinExistence type="predicted"/>
<keyword evidence="4" id="KW-1185">Reference proteome</keyword>
<dbReference type="EMBL" id="WVTA01000018">
    <property type="protein sequence ID" value="KAK3197405.1"/>
    <property type="molecule type" value="Genomic_DNA"/>
</dbReference>
<gene>
    <name evidence="3" type="ORF">GRF29_216g72982</name>
</gene>
<feature type="domain" description="DUF4246" evidence="2">
    <location>
        <begin position="1"/>
        <end position="26"/>
    </location>
</feature>
<protein>
    <submittedName>
        <fullName evidence="3">Uncharacterized protein</fullName>
    </submittedName>
</protein>
<organism evidence="3 4">
    <name type="scientific">Pseudopithomyces chartarum</name>
    <dbReference type="NCBI Taxonomy" id="1892770"/>
    <lineage>
        <taxon>Eukaryota</taxon>
        <taxon>Fungi</taxon>
        <taxon>Dikarya</taxon>
        <taxon>Ascomycota</taxon>
        <taxon>Pezizomycotina</taxon>
        <taxon>Dothideomycetes</taxon>
        <taxon>Pleosporomycetidae</taxon>
        <taxon>Pleosporales</taxon>
        <taxon>Massarineae</taxon>
        <taxon>Didymosphaeriaceae</taxon>
        <taxon>Pseudopithomyces</taxon>
    </lineage>
</organism>
<feature type="domain" description="DUF4246" evidence="1">
    <location>
        <begin position="60"/>
        <end position="517"/>
    </location>
</feature>
<dbReference type="Proteomes" id="UP001280581">
    <property type="component" value="Unassembled WGS sequence"/>
</dbReference>
<evidence type="ECO:0000313" key="4">
    <source>
        <dbReference type="Proteomes" id="UP001280581"/>
    </source>
</evidence>